<evidence type="ECO:0000313" key="2">
    <source>
        <dbReference type="Proteomes" id="UP000095727"/>
    </source>
</evidence>
<evidence type="ECO:0000313" key="1">
    <source>
        <dbReference type="EMBL" id="CUN14060.1"/>
    </source>
</evidence>
<accession>A0A173UHY7</accession>
<proteinExistence type="predicted"/>
<organism evidence="1 2">
    <name type="scientific">Coprococcus comes</name>
    <dbReference type="NCBI Taxonomy" id="410072"/>
    <lineage>
        <taxon>Bacteria</taxon>
        <taxon>Bacillati</taxon>
        <taxon>Bacillota</taxon>
        <taxon>Clostridia</taxon>
        <taxon>Lachnospirales</taxon>
        <taxon>Lachnospiraceae</taxon>
        <taxon>Coprococcus</taxon>
    </lineage>
</organism>
<dbReference type="AlphaFoldDB" id="A0A173UHY7"/>
<gene>
    <name evidence="1" type="ORF">ERS852574_02959</name>
</gene>
<sequence length="141" mass="16179">MALKGSKNDRHEIRNALDRKLWAGNVNDAVIYLKNLDHKFIKNTQHLEDAIEYLERKQPYIPCYALMSSLDYRNSSNPVEKANDLLVAERQKNNGMSWLYNGSGALAVISALLYNRELRSWLIHHEIPFAIPTNLSLQEAA</sequence>
<protein>
    <submittedName>
        <fullName evidence="1">Uncharacterized protein</fullName>
    </submittedName>
</protein>
<reference evidence="1 2" key="1">
    <citation type="submission" date="2015-09" db="EMBL/GenBank/DDBJ databases">
        <authorList>
            <consortium name="Pathogen Informatics"/>
        </authorList>
    </citation>
    <scope>NUCLEOTIDE SEQUENCE [LARGE SCALE GENOMIC DNA]</scope>
    <source>
        <strain evidence="1 2">2789STDY5834962</strain>
    </source>
</reference>
<dbReference type="EMBL" id="CYXR01000029">
    <property type="protein sequence ID" value="CUN14060.1"/>
    <property type="molecule type" value="Genomic_DNA"/>
</dbReference>
<dbReference type="Proteomes" id="UP000095727">
    <property type="component" value="Unassembled WGS sequence"/>
</dbReference>
<name>A0A173UHY7_9FIRM</name>
<dbReference type="RefSeq" id="WP_055158323.1">
    <property type="nucleotide sequence ID" value="NZ_JADMOE010000021.1"/>
</dbReference>